<keyword evidence="3 9" id="KW-0812">Transmembrane</keyword>
<dbReference type="Pfam" id="PF08357">
    <property type="entry name" value="SEFIR"/>
    <property type="match status" value="1"/>
</dbReference>
<dbReference type="Pfam" id="PF16556">
    <property type="entry name" value="IL17R_fnIII_D1"/>
    <property type="match status" value="1"/>
</dbReference>
<keyword evidence="4" id="KW-0732">Signal</keyword>
<evidence type="ECO:0000256" key="7">
    <source>
        <dbReference type="ARBA" id="ARBA00023170"/>
    </source>
</evidence>
<evidence type="ECO:0000256" key="3">
    <source>
        <dbReference type="ARBA" id="ARBA00022692"/>
    </source>
</evidence>
<dbReference type="Gene3D" id="2.60.40.2160">
    <property type="entry name" value="Interleukin-17 receptor A/B, fibronectin-III-like domain 1"/>
    <property type="match status" value="1"/>
</dbReference>
<comment type="subcellular location">
    <subcellularLocation>
        <location evidence="1">Cell membrane</location>
        <topology evidence="1">Single-pass type I membrane protein</topology>
    </subcellularLocation>
</comment>
<dbReference type="InterPro" id="IPR013568">
    <property type="entry name" value="SEFIR_dom"/>
</dbReference>
<dbReference type="PROSITE" id="PS51534">
    <property type="entry name" value="SEFIR"/>
    <property type="match status" value="1"/>
</dbReference>
<dbReference type="Gene3D" id="3.40.50.11530">
    <property type="match status" value="1"/>
</dbReference>
<dbReference type="Gene3D" id="2.60.40.2150">
    <property type="entry name" value="Interleukin-17 receptor A/B, fibronectin-III-like domain 2"/>
    <property type="match status" value="1"/>
</dbReference>
<evidence type="ECO:0000256" key="9">
    <source>
        <dbReference type="SAM" id="Phobius"/>
    </source>
</evidence>
<sequence>MVQHWVEVFRLARGRKGDRFITCGVENGPSPELMMHHRFTPSDLFDLSAEIVDCQFNITWILTEDASIRYLNGTKICVSRAAGNRACIRCDYTEKFESQNNFNGQKWQFHYVGFSVEENTEYFIEASNIPPANPFEDIPQKIIKLTSPDCQDNTLKYCKTCIEMGSLWDPNIFVCYTDSEVEVNFTTSSFCSEYAIVLCESDECRDYTEHTVFTTKRNDTRVAERIPVNGQNSRKFIELIPSFPKCQSDCRRYSDYQVMCREASSNGTGRANWDANLNAIYVCTVAALLSIVCTLAAILYFKRRHGTTKNWDLLYPNMKQTPTTVLVVYSQEVCFQHTVLGFAEFLHEHCKSDVIIDAWQKRRIAEIGPVQWFATQREIADKIIFLSPGPNSAACDSTCKRTIECHMKDSECMFMIAFNLFCSDLKNQSSLHKYMVVSFNETNLAKSLPSPLNCCPKYFLMKDIDSFCRDLYFSQNLRRGEGTNSKCNWRFKMNFKL</sequence>
<dbReference type="GeneID" id="110084517"/>
<evidence type="ECO:0000256" key="2">
    <source>
        <dbReference type="ARBA" id="ARBA00022475"/>
    </source>
</evidence>
<keyword evidence="6 9" id="KW-0472">Membrane</keyword>
<dbReference type="PANTHER" id="PTHR15583">
    <property type="entry name" value="INTERLEUKIN-17 RECEPTOR"/>
    <property type="match status" value="1"/>
</dbReference>
<evidence type="ECO:0000259" key="10">
    <source>
        <dbReference type="PROSITE" id="PS51534"/>
    </source>
</evidence>
<accession>A0ABM5FJZ8</accession>
<evidence type="ECO:0000256" key="1">
    <source>
        <dbReference type="ARBA" id="ARBA00004251"/>
    </source>
</evidence>
<evidence type="ECO:0000256" key="8">
    <source>
        <dbReference type="ARBA" id="ARBA00023180"/>
    </source>
</evidence>
<dbReference type="RefSeq" id="XP_072845742.1">
    <property type="nucleotide sequence ID" value="XM_072989641.1"/>
</dbReference>
<dbReference type="InterPro" id="IPR039465">
    <property type="entry name" value="IL-17_rcpt-like"/>
</dbReference>
<feature type="domain" description="SEFIR" evidence="10">
    <location>
        <begin position="322"/>
        <end position="469"/>
    </location>
</feature>
<gene>
    <name evidence="12" type="primary">IL17RB</name>
</gene>
<dbReference type="InterPro" id="IPR043046">
    <property type="entry name" value="IL17RA/B_FnIII-like_2_sf"/>
</dbReference>
<reference evidence="11" key="1">
    <citation type="submission" date="2025-05" db="UniProtKB">
        <authorList>
            <consortium name="RefSeq"/>
        </authorList>
    </citation>
    <scope>NUCLEOTIDE SEQUENCE [LARGE SCALE GENOMIC DNA]</scope>
</reference>
<keyword evidence="5 9" id="KW-1133">Transmembrane helix</keyword>
<reference evidence="12" key="2">
    <citation type="submission" date="2025-08" db="UniProtKB">
        <authorList>
            <consortium name="RefSeq"/>
        </authorList>
    </citation>
    <scope>IDENTIFICATION</scope>
</reference>
<evidence type="ECO:0000256" key="6">
    <source>
        <dbReference type="ARBA" id="ARBA00023136"/>
    </source>
</evidence>
<dbReference type="InterPro" id="IPR038683">
    <property type="entry name" value="IL17RA/B_FnIII-like_1_sf"/>
</dbReference>
<dbReference type="PANTHER" id="PTHR15583:SF11">
    <property type="entry name" value="INTERLEUKIN-17 RECEPTOR B"/>
    <property type="match status" value="1"/>
</dbReference>
<evidence type="ECO:0000313" key="12">
    <source>
        <dbReference type="RefSeq" id="XP_072845742.1"/>
    </source>
</evidence>
<keyword evidence="8" id="KW-0325">Glycoprotein</keyword>
<name>A0ABM5FJZ8_9SAUR</name>
<keyword evidence="11" id="KW-1185">Reference proteome</keyword>
<keyword evidence="7 12" id="KW-0675">Receptor</keyword>
<evidence type="ECO:0000313" key="11">
    <source>
        <dbReference type="Proteomes" id="UP001652642"/>
    </source>
</evidence>
<keyword evidence="2" id="KW-1003">Cell membrane</keyword>
<organism evidence="11 12">
    <name type="scientific">Pogona vitticeps</name>
    <name type="common">central bearded dragon</name>
    <dbReference type="NCBI Taxonomy" id="103695"/>
    <lineage>
        <taxon>Eukaryota</taxon>
        <taxon>Metazoa</taxon>
        <taxon>Chordata</taxon>
        <taxon>Craniata</taxon>
        <taxon>Vertebrata</taxon>
        <taxon>Euteleostomi</taxon>
        <taxon>Lepidosauria</taxon>
        <taxon>Squamata</taxon>
        <taxon>Bifurcata</taxon>
        <taxon>Unidentata</taxon>
        <taxon>Episquamata</taxon>
        <taxon>Toxicofera</taxon>
        <taxon>Iguania</taxon>
        <taxon>Acrodonta</taxon>
        <taxon>Agamidae</taxon>
        <taxon>Amphibolurinae</taxon>
        <taxon>Pogona</taxon>
    </lineage>
</organism>
<proteinExistence type="predicted"/>
<evidence type="ECO:0000256" key="5">
    <source>
        <dbReference type="ARBA" id="ARBA00022989"/>
    </source>
</evidence>
<feature type="transmembrane region" description="Helical" evidence="9">
    <location>
        <begin position="279"/>
        <end position="301"/>
    </location>
</feature>
<dbReference type="InterPro" id="IPR032356">
    <property type="entry name" value="IL17R_A/B_N"/>
</dbReference>
<evidence type="ECO:0000256" key="4">
    <source>
        <dbReference type="ARBA" id="ARBA00022729"/>
    </source>
</evidence>
<dbReference type="Proteomes" id="UP001652642">
    <property type="component" value="Chromosome 2"/>
</dbReference>
<protein>
    <submittedName>
        <fullName evidence="12">Interleukin-17 receptor B isoform X2</fullName>
    </submittedName>
</protein>